<dbReference type="EMBL" id="CM056743">
    <property type="protein sequence ID" value="KAJ8672301.1"/>
    <property type="molecule type" value="Genomic_DNA"/>
</dbReference>
<accession>A0ACC2NN14</accession>
<sequence>MLATEDGFYWNRSTIKPSGYAQHKWHEFGFHVYPSLWLDIIGYKTLESKSPQTSLLVTSVTIIELTSLDTGRTLLNPTPQNRRFCRTLRMSMEKESSDAIRNEFDCVEKGKTSLVPYDSKPRAIQM</sequence>
<evidence type="ECO:0000313" key="2">
    <source>
        <dbReference type="Proteomes" id="UP001239111"/>
    </source>
</evidence>
<name>A0ACC2NN14_9HYME</name>
<gene>
    <name evidence="1" type="ORF">QAD02_003560</name>
</gene>
<proteinExistence type="predicted"/>
<keyword evidence="2" id="KW-1185">Reference proteome</keyword>
<dbReference type="Proteomes" id="UP001239111">
    <property type="component" value="Chromosome 3"/>
</dbReference>
<reference evidence="1" key="1">
    <citation type="submission" date="2023-04" db="EMBL/GenBank/DDBJ databases">
        <title>A chromosome-level genome assembly of the parasitoid wasp Eretmocerus hayati.</title>
        <authorList>
            <person name="Zhong Y."/>
            <person name="Liu S."/>
            <person name="Liu Y."/>
        </authorList>
    </citation>
    <scope>NUCLEOTIDE SEQUENCE</scope>
    <source>
        <strain evidence="1">ZJU_SS_LIU_2023</strain>
    </source>
</reference>
<comment type="caution">
    <text evidence="1">The sequence shown here is derived from an EMBL/GenBank/DDBJ whole genome shotgun (WGS) entry which is preliminary data.</text>
</comment>
<protein>
    <submittedName>
        <fullName evidence="1">Uncharacterized protein</fullName>
    </submittedName>
</protein>
<evidence type="ECO:0000313" key="1">
    <source>
        <dbReference type="EMBL" id="KAJ8672301.1"/>
    </source>
</evidence>
<organism evidence="1 2">
    <name type="scientific">Eretmocerus hayati</name>
    <dbReference type="NCBI Taxonomy" id="131215"/>
    <lineage>
        <taxon>Eukaryota</taxon>
        <taxon>Metazoa</taxon>
        <taxon>Ecdysozoa</taxon>
        <taxon>Arthropoda</taxon>
        <taxon>Hexapoda</taxon>
        <taxon>Insecta</taxon>
        <taxon>Pterygota</taxon>
        <taxon>Neoptera</taxon>
        <taxon>Endopterygota</taxon>
        <taxon>Hymenoptera</taxon>
        <taxon>Apocrita</taxon>
        <taxon>Proctotrupomorpha</taxon>
        <taxon>Chalcidoidea</taxon>
        <taxon>Aphelinidae</taxon>
        <taxon>Aphelininae</taxon>
        <taxon>Eretmocerus</taxon>
    </lineage>
</organism>